<dbReference type="InterPro" id="IPR029058">
    <property type="entry name" value="AB_hydrolase_fold"/>
</dbReference>
<dbReference type="RefSeq" id="WP_083645186.1">
    <property type="nucleotide sequence ID" value="NZ_AMRU01000015.1"/>
</dbReference>
<gene>
    <name evidence="3" type="ORF">GRFL_2802</name>
</gene>
<name>A0A1L7I7F8_9FLAO</name>
<comment type="similarity">
    <text evidence="1">Belongs to the esterase D family.</text>
</comment>
<dbReference type="PANTHER" id="PTHR40841">
    <property type="entry name" value="SIDEROPHORE TRIACETYLFUSARININE C ESTERASE"/>
    <property type="match status" value="1"/>
</dbReference>
<dbReference type="Proteomes" id="UP000186230">
    <property type="component" value="Chromosome"/>
</dbReference>
<dbReference type="InterPro" id="IPR052558">
    <property type="entry name" value="Siderophore_Hydrolase_D"/>
</dbReference>
<evidence type="ECO:0000256" key="1">
    <source>
        <dbReference type="ARBA" id="ARBA00005622"/>
    </source>
</evidence>
<organism evidence="3 4">
    <name type="scientific">Christiangramia flava JLT2011</name>
    <dbReference type="NCBI Taxonomy" id="1229726"/>
    <lineage>
        <taxon>Bacteria</taxon>
        <taxon>Pseudomonadati</taxon>
        <taxon>Bacteroidota</taxon>
        <taxon>Flavobacteriia</taxon>
        <taxon>Flavobacteriales</taxon>
        <taxon>Flavobacteriaceae</taxon>
        <taxon>Christiangramia</taxon>
    </lineage>
</organism>
<accession>A0A1L7I7F8</accession>
<dbReference type="AlphaFoldDB" id="A0A1L7I7F8"/>
<protein>
    <submittedName>
        <fullName evidence="3">Putative esterase</fullName>
    </submittedName>
</protein>
<dbReference type="EMBL" id="CP016359">
    <property type="protein sequence ID" value="APU69526.1"/>
    <property type="molecule type" value="Genomic_DNA"/>
</dbReference>
<dbReference type="STRING" id="1229726.GRFL_2802"/>
<evidence type="ECO:0000256" key="2">
    <source>
        <dbReference type="ARBA" id="ARBA00022801"/>
    </source>
</evidence>
<keyword evidence="2" id="KW-0378">Hydrolase</keyword>
<dbReference type="SUPFAM" id="SSF48452">
    <property type="entry name" value="TPR-like"/>
    <property type="match status" value="1"/>
</dbReference>
<evidence type="ECO:0000313" key="3">
    <source>
        <dbReference type="EMBL" id="APU69526.1"/>
    </source>
</evidence>
<dbReference type="InterPro" id="IPR011990">
    <property type="entry name" value="TPR-like_helical_dom_sf"/>
</dbReference>
<keyword evidence="4" id="KW-1185">Reference proteome</keyword>
<dbReference type="Gene3D" id="3.40.50.1820">
    <property type="entry name" value="alpha/beta hydrolase"/>
    <property type="match status" value="1"/>
</dbReference>
<dbReference type="InterPro" id="IPR000801">
    <property type="entry name" value="Esterase-like"/>
</dbReference>
<dbReference type="OrthoDB" id="9784036at2"/>
<dbReference type="PANTHER" id="PTHR40841:SF2">
    <property type="entry name" value="SIDEROPHORE-DEGRADING ESTERASE (EUROFUNG)"/>
    <property type="match status" value="1"/>
</dbReference>
<proteinExistence type="inferred from homology"/>
<dbReference type="GO" id="GO:0016788">
    <property type="term" value="F:hydrolase activity, acting on ester bonds"/>
    <property type="evidence" value="ECO:0007669"/>
    <property type="project" value="TreeGrafter"/>
</dbReference>
<dbReference type="SUPFAM" id="SSF53474">
    <property type="entry name" value="alpha/beta-Hydrolases"/>
    <property type="match status" value="1"/>
</dbReference>
<sequence length="419" mass="48362">MKSNRNLRLLIYIGCCVILHFPGVSQNTNQQKYLEKTGILDSLYSERLSEYRKIYIQFPADYNPKANKKYPVAYILDGEVLLPTVKNFQNFYSGGFTPEMILVGISNATHRTRDLTISEITEKYGNSFPEENGQAENFTAFLEEELFPFIDQKYPVTTYRTLIGHSYGGLFTLNTLVKHPDLFTNYLAIDPSLDWDAQKLLKESKVKLAQNNYAGKNLFMSLNGQLDMQNPNISLENVMQDTTNFTVFARSNIEFSNLLKENAANGLTYNWKFYPRDIHGTVAFPSIMDGLIALFDWFQMENTAKFNSPDTSVEELSDIISHRAKKLENHFGYQVPPYPEELLNALGYMSLDMEQLIKSKMFFEFGIEFYPDSPNVYDSMSEFYERTGDDENAIQFAEKANSLSNDDYFKERLQKLKQQ</sequence>
<dbReference type="KEGG" id="gfl:GRFL_2802"/>
<evidence type="ECO:0000313" key="4">
    <source>
        <dbReference type="Proteomes" id="UP000186230"/>
    </source>
</evidence>
<dbReference type="Pfam" id="PF00756">
    <property type="entry name" value="Esterase"/>
    <property type="match status" value="1"/>
</dbReference>
<reference evidence="3 4" key="1">
    <citation type="submission" date="2016-07" db="EMBL/GenBank/DDBJ databases">
        <title>Multi-omics approach to identify versatile polysaccharide utilization systems of a marine flavobacterium Gramella flava.</title>
        <authorList>
            <person name="Tang K."/>
        </authorList>
    </citation>
    <scope>NUCLEOTIDE SEQUENCE [LARGE SCALE GENOMIC DNA]</scope>
    <source>
        <strain evidence="3 4">JLT2011</strain>
    </source>
</reference>